<gene>
    <name evidence="4" type="ORF">PV11_02640</name>
</gene>
<dbReference type="HOGENOM" id="CLU_012494_6_0_1"/>
<dbReference type="GO" id="GO:0016787">
    <property type="term" value="F:hydrolase activity"/>
    <property type="evidence" value="ECO:0007669"/>
    <property type="project" value="UniProtKB-KW"/>
</dbReference>
<organism evidence="4 5">
    <name type="scientific">Exophiala sideris</name>
    <dbReference type="NCBI Taxonomy" id="1016849"/>
    <lineage>
        <taxon>Eukaryota</taxon>
        <taxon>Fungi</taxon>
        <taxon>Dikarya</taxon>
        <taxon>Ascomycota</taxon>
        <taxon>Pezizomycotina</taxon>
        <taxon>Eurotiomycetes</taxon>
        <taxon>Chaetothyriomycetidae</taxon>
        <taxon>Chaetothyriales</taxon>
        <taxon>Herpotrichiellaceae</taxon>
        <taxon>Exophiala</taxon>
    </lineage>
</organism>
<keyword evidence="1" id="KW-0378">Hydrolase</keyword>
<evidence type="ECO:0000313" key="4">
    <source>
        <dbReference type="EMBL" id="KIV87069.1"/>
    </source>
</evidence>
<evidence type="ECO:0000256" key="1">
    <source>
        <dbReference type="ARBA" id="ARBA00022801"/>
    </source>
</evidence>
<dbReference type="STRING" id="1016849.A0A0D1YZX2"/>
<dbReference type="InterPro" id="IPR029058">
    <property type="entry name" value="AB_hydrolase_fold"/>
</dbReference>
<feature type="domain" description="Alpha/beta hydrolase fold-3" evidence="3">
    <location>
        <begin position="89"/>
        <end position="300"/>
    </location>
</feature>
<dbReference type="OrthoDB" id="408631at2759"/>
<dbReference type="AlphaFoldDB" id="A0A0D1YZX2"/>
<accession>A0A0D1YZX2</accession>
<feature type="region of interest" description="Disordered" evidence="2">
    <location>
        <begin position="335"/>
        <end position="357"/>
    </location>
</feature>
<evidence type="ECO:0000256" key="2">
    <source>
        <dbReference type="SAM" id="MobiDB-lite"/>
    </source>
</evidence>
<evidence type="ECO:0000313" key="5">
    <source>
        <dbReference type="Proteomes" id="UP000053599"/>
    </source>
</evidence>
<evidence type="ECO:0000259" key="3">
    <source>
        <dbReference type="Pfam" id="PF07859"/>
    </source>
</evidence>
<dbReference type="InterPro" id="IPR050300">
    <property type="entry name" value="GDXG_lipolytic_enzyme"/>
</dbReference>
<name>A0A0D1YZX2_9EURO</name>
<dbReference type="Gene3D" id="3.40.50.1820">
    <property type="entry name" value="alpha/beta hydrolase"/>
    <property type="match status" value="1"/>
</dbReference>
<dbReference type="SUPFAM" id="SSF53474">
    <property type="entry name" value="alpha/beta-Hydrolases"/>
    <property type="match status" value="1"/>
</dbReference>
<reference evidence="4 5" key="1">
    <citation type="submission" date="2015-01" db="EMBL/GenBank/DDBJ databases">
        <title>The Genome Sequence of Exophiala sideris CBS121828.</title>
        <authorList>
            <consortium name="The Broad Institute Genomics Platform"/>
            <person name="Cuomo C."/>
            <person name="de Hoog S."/>
            <person name="Gorbushina A."/>
            <person name="Stielow B."/>
            <person name="Teixiera M."/>
            <person name="Abouelleil A."/>
            <person name="Chapman S.B."/>
            <person name="Priest M."/>
            <person name="Young S.K."/>
            <person name="Wortman J."/>
            <person name="Nusbaum C."/>
            <person name="Birren B."/>
        </authorList>
    </citation>
    <scope>NUCLEOTIDE SEQUENCE [LARGE SCALE GENOMIC DNA]</scope>
    <source>
        <strain evidence="4 5">CBS 121828</strain>
    </source>
</reference>
<protein>
    <recommendedName>
        <fullName evidence="3">Alpha/beta hydrolase fold-3 domain-containing protein</fullName>
    </recommendedName>
</protein>
<dbReference type="InterPro" id="IPR013094">
    <property type="entry name" value="AB_hydrolase_3"/>
</dbReference>
<dbReference type="Proteomes" id="UP000053599">
    <property type="component" value="Unassembled WGS sequence"/>
</dbReference>
<dbReference type="PANTHER" id="PTHR48081:SF8">
    <property type="entry name" value="ALPHA_BETA HYDROLASE FOLD-3 DOMAIN-CONTAINING PROTEIN-RELATED"/>
    <property type="match status" value="1"/>
</dbReference>
<dbReference type="PANTHER" id="PTHR48081">
    <property type="entry name" value="AB HYDROLASE SUPERFAMILY PROTEIN C4A8.06C"/>
    <property type="match status" value="1"/>
</dbReference>
<dbReference type="Pfam" id="PF07859">
    <property type="entry name" value="Abhydrolase_3"/>
    <property type="match status" value="1"/>
</dbReference>
<sequence length="357" mass="39171">MSNDPVPTPTPYLDPQCVAFGEQAAKLSNGASLSSLSLREFRRLFRQFQTPTPKDPGISTSSFEVKTSFGDVKTFIVKPTDAEQDLPVIFYVHGGGWFGGSEFDFESLLFDLVHRTGFAIVFPQYTLAPEEQFPAQQEQCLEVLQWVVKHGHTKGLKNDKFALAADSAGGQIVTAISILNHQRDLGLPIVHQILMFPFVNSVSLTSTFSQFLFQDGPLINVAFAAESFKDYYGDKIKERSSITASPILMTPAQAKEFMPSTTIVVAQNDFLRDQGEDFAKLLQTAGVDCGVVQGVAILHDAVVFNLSRTSPTVELIMIMVAGKLREVLTPGVGTDLSTNVHAEGEENGHSHKRKKRS</sequence>
<dbReference type="EMBL" id="KN846951">
    <property type="protein sequence ID" value="KIV87069.1"/>
    <property type="molecule type" value="Genomic_DNA"/>
</dbReference>
<proteinExistence type="predicted"/>